<dbReference type="Pfam" id="PF14579">
    <property type="entry name" value="HHH_6"/>
    <property type="match status" value="1"/>
</dbReference>
<protein>
    <recommendedName>
        <fullName evidence="1">DNA-directed DNA polymerase</fullName>
        <ecNumber evidence="1">2.7.7.7</ecNumber>
    </recommendedName>
</protein>
<dbReference type="Pfam" id="PF02811">
    <property type="entry name" value="PHP"/>
    <property type="match status" value="1"/>
</dbReference>
<dbReference type="InterPro" id="IPR041931">
    <property type="entry name" value="DNA_pol3_alpha_thumb_dom"/>
</dbReference>
<dbReference type="Gene3D" id="1.10.10.1600">
    <property type="entry name" value="Bacterial DNA polymerase III alpha subunit, thumb domain"/>
    <property type="match status" value="1"/>
</dbReference>
<dbReference type="NCBIfam" id="NF004226">
    <property type="entry name" value="PRK05673.1"/>
    <property type="match status" value="1"/>
</dbReference>
<dbReference type="SMART" id="SM00481">
    <property type="entry name" value="POLIIIAc"/>
    <property type="match status" value="1"/>
</dbReference>
<keyword evidence="5" id="KW-0239">DNA-directed DNA polymerase</keyword>
<keyword evidence="9" id="KW-1185">Reference proteome</keyword>
<dbReference type="Gene3D" id="3.20.20.140">
    <property type="entry name" value="Metal-dependent hydrolases"/>
    <property type="match status" value="1"/>
</dbReference>
<dbReference type="InterPro" id="IPR016195">
    <property type="entry name" value="Pol/histidinol_Pase-like"/>
</dbReference>
<dbReference type="CDD" id="cd04485">
    <property type="entry name" value="DnaE_OBF"/>
    <property type="match status" value="1"/>
</dbReference>
<evidence type="ECO:0000313" key="9">
    <source>
        <dbReference type="Proteomes" id="UP001225034"/>
    </source>
</evidence>
<sequence length="1106" mass="125908">MGMVQTSVYSEYSLLQSANRIDQLVSTAKELGYQALALTDHHVMYGSIPFYQSCLKHGIKPLLGLEVTVAESRDDGEEQFFTLRLIAKSNAGYTELLHLATMIGMKNDKQAFVEKQEWLEASINHCAVIIPYKQGAVYGYIQSDQKEKAIQWLRTWKSGELSWYLELQHDEDTTFQRQLDQFSKEQNVPLIAAKPIRYMRNEDQYSYQLLQAIATEKGLNELNHPDFCLPTPEEMESLFHSFPQTLKESEMLADSTHIELDLTVQLPKYPVTDQSATSYLRTLCENGLQQRYSERNEEIQKRLDYELSVIEQMGFSDYFLIVWDFMKYARNQGIIAGPGRGSAAGSIVAYCLYITHVDPLAYNLLFERFLNPERVSLPDIDIDFPDHRRDEVIEYVQGRYGEDRVAQIITFGTFAAKAAIRASAKVLGTEPNLLERIVREIPSTPKITIVQAIEQSKALQQLIQDQSAVENLIKSAQSIEGLPRHTSTHAAGVIISAEPLTERVALEQGRAKIPLTQAPMDVVQQVGLLKFDFLGLRNLTLLETILASINKQENKSLKISRFPLEDKATYKLLASGDTTGVFQLESDGMRNVLARLGPTEFEDIVAVNALYRPGPMDYIPTYIEGKHKKRTVTYLHADVESILSPTYGVLVYQEQIMQLASKLAGFSMAEADLLRRAISKKNQSDLHEQKKDFVIRSTELGYDRSVAEHAYGLIERFANYGFNRSHAVAYSLLSYQLAYLKTHYPSAFYTALLSSVWHNQERLSFYLKEAKQHKQVILPPSISNSQHLFTYGSDGIRFGLLSIEHVGVKAVQEILRERTRKPFTHLFDFCTRLNAQLVPKRTVESLIKAGVFDEWEIERSVLLRSLDEAFEYGKSVREFQAETEGLFTLNPKPPSYLDAEPLLATEKLMYEKQALGFYLSGHPVEEYKEVLQTYDRISLEEAYSHKGKVRIACLVEDSRRITTKKGDPMAFLKIGDESSQCEATVFPKVWKESGHFLKPNHLVFLEGRMDDSRDTTQFLVDRAVPLDKLQDRARMKTLFIRVSSQSDLLVQVKDLLLQSNGSTDVILFFYDVDERRKMPENYRIDASGPVIGSLKGLLGEENVVLR</sequence>
<dbReference type="Proteomes" id="UP001225034">
    <property type="component" value="Unassembled WGS sequence"/>
</dbReference>
<dbReference type="InterPro" id="IPR003141">
    <property type="entry name" value="Pol/His_phosphatase_N"/>
</dbReference>
<dbReference type="GO" id="GO:0003887">
    <property type="term" value="F:DNA-directed DNA polymerase activity"/>
    <property type="evidence" value="ECO:0007669"/>
    <property type="project" value="UniProtKB-EC"/>
</dbReference>
<comment type="caution">
    <text evidence="8">The sequence shown here is derived from an EMBL/GenBank/DDBJ whole genome shotgun (WGS) entry which is preliminary data.</text>
</comment>
<dbReference type="InterPro" id="IPR029460">
    <property type="entry name" value="DNAPol_HHH"/>
</dbReference>
<proteinExistence type="predicted"/>
<dbReference type="RefSeq" id="WP_306983907.1">
    <property type="nucleotide sequence ID" value="NZ_JAUSUA010000004.1"/>
</dbReference>
<dbReference type="Pfam" id="PF07733">
    <property type="entry name" value="DNA_pol3_alpha"/>
    <property type="match status" value="1"/>
</dbReference>
<keyword evidence="4" id="KW-0235">DNA replication</keyword>
<reference evidence="8 9" key="1">
    <citation type="submission" date="2023-07" db="EMBL/GenBank/DDBJ databases">
        <title>Genomic Encyclopedia of Type Strains, Phase IV (KMG-IV): sequencing the most valuable type-strain genomes for metagenomic binning, comparative biology and taxonomic classification.</title>
        <authorList>
            <person name="Goeker M."/>
        </authorList>
    </citation>
    <scope>NUCLEOTIDE SEQUENCE [LARGE SCALE GENOMIC DNA]</scope>
    <source>
        <strain evidence="8 9">DSM 19154</strain>
    </source>
</reference>
<dbReference type="Gene3D" id="1.10.150.870">
    <property type="match status" value="1"/>
</dbReference>
<dbReference type="InterPro" id="IPR004013">
    <property type="entry name" value="PHP_dom"/>
</dbReference>
<keyword evidence="2 8" id="KW-0808">Transferase</keyword>
<evidence type="ECO:0000259" key="7">
    <source>
        <dbReference type="SMART" id="SM00481"/>
    </source>
</evidence>
<dbReference type="NCBIfam" id="TIGR00594">
    <property type="entry name" value="polc"/>
    <property type="match status" value="1"/>
</dbReference>
<evidence type="ECO:0000256" key="6">
    <source>
        <dbReference type="ARBA" id="ARBA00049244"/>
    </source>
</evidence>
<evidence type="ECO:0000256" key="3">
    <source>
        <dbReference type="ARBA" id="ARBA00022695"/>
    </source>
</evidence>
<dbReference type="InterPro" id="IPR004805">
    <property type="entry name" value="DnaE2/DnaE/PolC"/>
</dbReference>
<dbReference type="EC" id="2.7.7.7" evidence="1"/>
<keyword evidence="3 8" id="KW-0548">Nucleotidyltransferase</keyword>
<evidence type="ECO:0000256" key="5">
    <source>
        <dbReference type="ARBA" id="ARBA00022932"/>
    </source>
</evidence>
<evidence type="ECO:0000313" key="8">
    <source>
        <dbReference type="EMBL" id="MDQ0208105.1"/>
    </source>
</evidence>
<dbReference type="PANTHER" id="PTHR32294:SF0">
    <property type="entry name" value="DNA POLYMERASE III SUBUNIT ALPHA"/>
    <property type="match status" value="1"/>
</dbReference>
<accession>A0ABT9YJS3</accession>
<organism evidence="8 9">
    <name type="scientific">Alkalicoccobacillus murimartini</name>
    <dbReference type="NCBI Taxonomy" id="171685"/>
    <lineage>
        <taxon>Bacteria</taxon>
        <taxon>Bacillati</taxon>
        <taxon>Bacillota</taxon>
        <taxon>Bacilli</taxon>
        <taxon>Bacillales</taxon>
        <taxon>Bacillaceae</taxon>
        <taxon>Alkalicoccobacillus</taxon>
    </lineage>
</organism>
<evidence type="ECO:0000256" key="1">
    <source>
        <dbReference type="ARBA" id="ARBA00012417"/>
    </source>
</evidence>
<dbReference type="Pfam" id="PF17657">
    <property type="entry name" value="DNA_pol3_finger"/>
    <property type="match status" value="1"/>
</dbReference>
<dbReference type="EMBL" id="JAUSUA010000004">
    <property type="protein sequence ID" value="MDQ0208105.1"/>
    <property type="molecule type" value="Genomic_DNA"/>
</dbReference>
<dbReference type="SUPFAM" id="SSF89550">
    <property type="entry name" value="PHP domain-like"/>
    <property type="match status" value="1"/>
</dbReference>
<evidence type="ECO:0000256" key="2">
    <source>
        <dbReference type="ARBA" id="ARBA00022679"/>
    </source>
</evidence>
<comment type="catalytic activity">
    <reaction evidence="6">
        <text>DNA(n) + a 2'-deoxyribonucleoside 5'-triphosphate = DNA(n+1) + diphosphate</text>
        <dbReference type="Rhea" id="RHEA:22508"/>
        <dbReference type="Rhea" id="RHEA-COMP:17339"/>
        <dbReference type="Rhea" id="RHEA-COMP:17340"/>
        <dbReference type="ChEBI" id="CHEBI:33019"/>
        <dbReference type="ChEBI" id="CHEBI:61560"/>
        <dbReference type="ChEBI" id="CHEBI:173112"/>
        <dbReference type="EC" id="2.7.7.7"/>
    </reaction>
</comment>
<dbReference type="InterPro" id="IPR040982">
    <property type="entry name" value="DNA_pol3_finger"/>
</dbReference>
<dbReference type="InterPro" id="IPR011708">
    <property type="entry name" value="DNA_pol3_alpha_NTPase_dom"/>
</dbReference>
<feature type="domain" description="Polymerase/histidinol phosphatase N-terminal" evidence="7">
    <location>
        <begin position="4"/>
        <end position="71"/>
    </location>
</feature>
<dbReference type="PANTHER" id="PTHR32294">
    <property type="entry name" value="DNA POLYMERASE III SUBUNIT ALPHA"/>
    <property type="match status" value="1"/>
</dbReference>
<evidence type="ECO:0000256" key="4">
    <source>
        <dbReference type="ARBA" id="ARBA00022705"/>
    </source>
</evidence>
<name>A0ABT9YJS3_9BACI</name>
<gene>
    <name evidence="8" type="ORF">J2S05_002914</name>
</gene>